<evidence type="ECO:0000256" key="6">
    <source>
        <dbReference type="ARBA" id="ARBA00023187"/>
    </source>
</evidence>
<dbReference type="GO" id="GO:0008380">
    <property type="term" value="P:RNA splicing"/>
    <property type="evidence" value="ECO:0007669"/>
    <property type="project" value="UniProtKB-KW"/>
</dbReference>
<dbReference type="Pfam" id="PF13019">
    <property type="entry name" value="Sde2_N_Ubi_yeast"/>
    <property type="match status" value="1"/>
</dbReference>
<evidence type="ECO:0000256" key="9">
    <source>
        <dbReference type="SAM" id="MobiDB-lite"/>
    </source>
</evidence>
<feature type="compositionally biased region" description="Low complexity" evidence="9">
    <location>
        <begin position="234"/>
        <end position="244"/>
    </location>
</feature>
<keyword evidence="4" id="KW-0963">Cytoplasm</keyword>
<feature type="compositionally biased region" description="Basic and acidic residues" evidence="9">
    <location>
        <begin position="190"/>
        <end position="216"/>
    </location>
</feature>
<evidence type="ECO:0000256" key="2">
    <source>
        <dbReference type="ARBA" id="ARBA00004496"/>
    </source>
</evidence>
<evidence type="ECO:0000259" key="11">
    <source>
        <dbReference type="Pfam" id="PF22782"/>
    </source>
</evidence>
<dbReference type="Proteomes" id="UP000275078">
    <property type="component" value="Unassembled WGS sequence"/>
</dbReference>
<protein>
    <submittedName>
        <fullName evidence="12">Uncharacterized protein</fullName>
    </submittedName>
</protein>
<gene>
    <name evidence="12" type="ORF">BJ508DRAFT_410617</name>
</gene>
<keyword evidence="6" id="KW-0508">mRNA splicing</keyword>
<proteinExistence type="inferred from homology"/>
<keyword evidence="5" id="KW-0507">mRNA processing</keyword>
<feature type="region of interest" description="Disordered" evidence="9">
    <location>
        <begin position="190"/>
        <end position="311"/>
    </location>
</feature>
<dbReference type="InterPro" id="IPR053822">
    <property type="entry name" value="SDE2-like_dom"/>
</dbReference>
<dbReference type="PANTHER" id="PTHR12786:SF1">
    <property type="entry name" value="SPLICING REGULATOR SDE2"/>
    <property type="match status" value="1"/>
</dbReference>
<dbReference type="EMBL" id="ML119647">
    <property type="protein sequence ID" value="RPA87035.1"/>
    <property type="molecule type" value="Genomic_DNA"/>
</dbReference>
<dbReference type="OrthoDB" id="547031at2759"/>
<evidence type="ECO:0000259" key="10">
    <source>
        <dbReference type="Pfam" id="PF13019"/>
    </source>
</evidence>
<evidence type="ECO:0000313" key="13">
    <source>
        <dbReference type="Proteomes" id="UP000275078"/>
    </source>
</evidence>
<dbReference type="Pfam" id="PF22782">
    <property type="entry name" value="SDE2"/>
    <property type="match status" value="1"/>
</dbReference>
<feature type="compositionally biased region" description="Basic residues" evidence="9">
    <location>
        <begin position="301"/>
        <end position="311"/>
    </location>
</feature>
<dbReference type="InterPro" id="IPR024974">
    <property type="entry name" value="Sde2_N"/>
</dbReference>
<keyword evidence="8" id="KW-0131">Cell cycle</keyword>
<dbReference type="InterPro" id="IPR051421">
    <property type="entry name" value="RNA_Proc_DNA_Dmg_Regulator"/>
</dbReference>
<dbReference type="PANTHER" id="PTHR12786">
    <property type="entry name" value="SPLICING FACTOR SF3A-RELATED"/>
    <property type="match status" value="1"/>
</dbReference>
<dbReference type="GO" id="GO:0005737">
    <property type="term" value="C:cytoplasm"/>
    <property type="evidence" value="ECO:0007669"/>
    <property type="project" value="UniProtKB-SubCell"/>
</dbReference>
<feature type="region of interest" description="Disordered" evidence="9">
    <location>
        <begin position="96"/>
        <end position="119"/>
    </location>
</feature>
<organism evidence="12 13">
    <name type="scientific">Ascobolus immersus RN42</name>
    <dbReference type="NCBI Taxonomy" id="1160509"/>
    <lineage>
        <taxon>Eukaryota</taxon>
        <taxon>Fungi</taxon>
        <taxon>Dikarya</taxon>
        <taxon>Ascomycota</taxon>
        <taxon>Pezizomycotina</taxon>
        <taxon>Pezizomycetes</taxon>
        <taxon>Pezizales</taxon>
        <taxon>Ascobolaceae</taxon>
        <taxon>Ascobolus</taxon>
    </lineage>
</organism>
<sequence length="311" mass="34448">MVRTINTLVSTFAGLPDLAFAVSDSTTIASLHAEILHRLPINNPSARLLLSTVGGSYLSHTSDNTLDALISDNDTFISLRLVPALVGGKGGFGSQLRAAGGRMSSKKKRNGEENNDSCRNLDGRRIRTVKEAKALAAYLEIKPDMERKEKELRKERWRAIVEQAEKRELEQEGKEVPGGKRFDDIRWLEQTEEDKEKTREAVLKAMKDGVFKKDNSSTDSDEEDDDDEMEDGATSSTGTSPPSSFVTKPAAKPRRFLGFDEDDEFMSSDDEAEETKPAAKKMEVVKEVEEVEEEKPAPRVTRGRGKGKAKA</sequence>
<evidence type="ECO:0000256" key="7">
    <source>
        <dbReference type="ARBA" id="ARBA00023242"/>
    </source>
</evidence>
<feature type="compositionally biased region" description="Acidic residues" evidence="9">
    <location>
        <begin position="259"/>
        <end position="273"/>
    </location>
</feature>
<evidence type="ECO:0000313" key="12">
    <source>
        <dbReference type="EMBL" id="RPA87035.1"/>
    </source>
</evidence>
<dbReference type="GO" id="GO:0006397">
    <property type="term" value="P:mRNA processing"/>
    <property type="evidence" value="ECO:0007669"/>
    <property type="project" value="UniProtKB-KW"/>
</dbReference>
<comment type="subcellular location">
    <subcellularLocation>
        <location evidence="2">Cytoplasm</location>
    </subcellularLocation>
    <subcellularLocation>
        <location evidence="1">Nucleus</location>
    </subcellularLocation>
</comment>
<comment type="similarity">
    <text evidence="3">Belongs to the SDE2 family.</text>
</comment>
<reference evidence="12 13" key="1">
    <citation type="journal article" date="2018" name="Nat. Ecol. Evol.">
        <title>Pezizomycetes genomes reveal the molecular basis of ectomycorrhizal truffle lifestyle.</title>
        <authorList>
            <person name="Murat C."/>
            <person name="Payen T."/>
            <person name="Noel B."/>
            <person name="Kuo A."/>
            <person name="Morin E."/>
            <person name="Chen J."/>
            <person name="Kohler A."/>
            <person name="Krizsan K."/>
            <person name="Balestrini R."/>
            <person name="Da Silva C."/>
            <person name="Montanini B."/>
            <person name="Hainaut M."/>
            <person name="Levati E."/>
            <person name="Barry K.W."/>
            <person name="Belfiori B."/>
            <person name="Cichocki N."/>
            <person name="Clum A."/>
            <person name="Dockter R.B."/>
            <person name="Fauchery L."/>
            <person name="Guy J."/>
            <person name="Iotti M."/>
            <person name="Le Tacon F."/>
            <person name="Lindquist E.A."/>
            <person name="Lipzen A."/>
            <person name="Malagnac F."/>
            <person name="Mello A."/>
            <person name="Molinier V."/>
            <person name="Miyauchi S."/>
            <person name="Poulain J."/>
            <person name="Riccioni C."/>
            <person name="Rubini A."/>
            <person name="Sitrit Y."/>
            <person name="Splivallo R."/>
            <person name="Traeger S."/>
            <person name="Wang M."/>
            <person name="Zifcakova L."/>
            <person name="Wipf D."/>
            <person name="Zambonelli A."/>
            <person name="Paolocci F."/>
            <person name="Nowrousian M."/>
            <person name="Ottonello S."/>
            <person name="Baldrian P."/>
            <person name="Spatafora J.W."/>
            <person name="Henrissat B."/>
            <person name="Nagy L.G."/>
            <person name="Aury J.M."/>
            <person name="Wincker P."/>
            <person name="Grigoriev I.V."/>
            <person name="Bonfante P."/>
            <person name="Martin F.M."/>
        </authorList>
    </citation>
    <scope>NUCLEOTIDE SEQUENCE [LARGE SCALE GENOMIC DNA]</scope>
    <source>
        <strain evidence="12 13">RN42</strain>
    </source>
</reference>
<accession>A0A3N4ILN0</accession>
<feature type="compositionally biased region" description="Acidic residues" evidence="9">
    <location>
        <begin position="219"/>
        <end position="231"/>
    </location>
</feature>
<evidence type="ECO:0000256" key="3">
    <source>
        <dbReference type="ARBA" id="ARBA00008726"/>
    </source>
</evidence>
<feature type="domain" description="SDE2-like" evidence="11">
    <location>
        <begin position="87"/>
        <end position="203"/>
    </location>
</feature>
<name>A0A3N4ILN0_ASCIM</name>
<evidence type="ECO:0000256" key="1">
    <source>
        <dbReference type="ARBA" id="ARBA00004123"/>
    </source>
</evidence>
<evidence type="ECO:0000256" key="5">
    <source>
        <dbReference type="ARBA" id="ARBA00022664"/>
    </source>
</evidence>
<evidence type="ECO:0000256" key="4">
    <source>
        <dbReference type="ARBA" id="ARBA00022490"/>
    </source>
</evidence>
<dbReference type="STRING" id="1160509.A0A3N4ILN0"/>
<dbReference type="GO" id="GO:0005634">
    <property type="term" value="C:nucleus"/>
    <property type="evidence" value="ECO:0007669"/>
    <property type="project" value="UniProtKB-SubCell"/>
</dbReference>
<evidence type="ECO:0000256" key="8">
    <source>
        <dbReference type="ARBA" id="ARBA00023306"/>
    </source>
</evidence>
<feature type="domain" description="Sde2 ubiquitin" evidence="10">
    <location>
        <begin position="5"/>
        <end position="85"/>
    </location>
</feature>
<keyword evidence="7" id="KW-0539">Nucleus</keyword>
<keyword evidence="13" id="KW-1185">Reference proteome</keyword>
<dbReference type="AlphaFoldDB" id="A0A3N4ILN0"/>
<feature type="compositionally biased region" description="Basic and acidic residues" evidence="9">
    <location>
        <begin position="274"/>
        <end position="288"/>
    </location>
</feature>